<dbReference type="GeneID" id="24101365"/>
<dbReference type="EMBL" id="HE797345">
    <property type="protein sequence ID" value="CCM06465.1"/>
    <property type="molecule type" value="Genomic_DNA"/>
</dbReference>
<dbReference type="InParanoid" id="J4GXB8"/>
<proteinExistence type="predicted"/>
<keyword evidence="3" id="KW-1185">Reference proteome</keyword>
<evidence type="ECO:0000313" key="3">
    <source>
        <dbReference type="Proteomes" id="UP000006352"/>
    </source>
</evidence>
<evidence type="ECO:0000256" key="1">
    <source>
        <dbReference type="SAM" id="MobiDB-lite"/>
    </source>
</evidence>
<feature type="region of interest" description="Disordered" evidence="1">
    <location>
        <begin position="22"/>
        <end position="67"/>
    </location>
</feature>
<accession>J4GXB8</accession>
<organism evidence="2 3">
    <name type="scientific">Fibroporia radiculosa</name>
    <dbReference type="NCBI Taxonomy" id="599839"/>
    <lineage>
        <taxon>Eukaryota</taxon>
        <taxon>Fungi</taxon>
        <taxon>Dikarya</taxon>
        <taxon>Basidiomycota</taxon>
        <taxon>Agaricomycotina</taxon>
        <taxon>Agaricomycetes</taxon>
        <taxon>Polyporales</taxon>
        <taxon>Fibroporiaceae</taxon>
        <taxon>Fibroporia</taxon>
    </lineage>
</organism>
<dbReference type="OrthoDB" id="2651020at2759"/>
<dbReference type="AlphaFoldDB" id="J4GXB8"/>
<reference evidence="2 3" key="1">
    <citation type="journal article" date="2012" name="Appl. Environ. Microbiol.">
        <title>Short-read sequencing for genomic analysis of the brown rot fungus Fibroporia radiculosa.</title>
        <authorList>
            <person name="Tang J.D."/>
            <person name="Perkins A.D."/>
            <person name="Sonstegard T.S."/>
            <person name="Schroeder S.G."/>
            <person name="Burgess S.C."/>
            <person name="Diehl S.V."/>
        </authorList>
    </citation>
    <scope>NUCLEOTIDE SEQUENCE [LARGE SCALE GENOMIC DNA]</scope>
    <source>
        <strain evidence="2 3">TFFH 294</strain>
    </source>
</reference>
<name>J4GXB8_9APHY</name>
<evidence type="ECO:0000313" key="2">
    <source>
        <dbReference type="EMBL" id="CCM06465.1"/>
    </source>
</evidence>
<gene>
    <name evidence="2" type="ORF">FIBRA_08730</name>
</gene>
<feature type="compositionally biased region" description="Low complexity" evidence="1">
    <location>
        <begin position="26"/>
        <end position="41"/>
    </location>
</feature>
<sequence>METVTDVEVHLIQLLGSMRLEGGWDKPSSVSSPTSIKISTSINGTAEKNSPRIDGGSPPQDSDTIMSNSIDTEDLHYQHPHGHPAASVNENENARPPCGCALVQALRGLIRAGTYPATSGEYLEAIFTHREAFYAFPQGHRTCAIGFSDLAVDLERRQYVVKADVDEVAATAFRHEAWVIASSSRW</sequence>
<dbReference type="RefSeq" id="XP_012185748.1">
    <property type="nucleotide sequence ID" value="XM_012330358.1"/>
</dbReference>
<dbReference type="Proteomes" id="UP000006352">
    <property type="component" value="Unassembled WGS sequence"/>
</dbReference>
<dbReference type="HOGENOM" id="CLU_109914_0_0_1"/>
<protein>
    <submittedName>
        <fullName evidence="2">Uncharacterized protein</fullName>
    </submittedName>
</protein>